<comment type="caution">
    <text evidence="2">The sequence shown here is derived from an EMBL/GenBank/DDBJ whole genome shotgun (WGS) entry which is preliminary data.</text>
</comment>
<dbReference type="AlphaFoldDB" id="A0AAJ0H0A9"/>
<dbReference type="RefSeq" id="XP_062725182.1">
    <property type="nucleotide sequence ID" value="XM_062868188.1"/>
</dbReference>
<sequence length="199" mass="22128">MKGRRPSLISPWGPRKLPQRIRARIRRRLKKRPDSTSVRAPLASNRTPPKPNTREFEFSTSEFSFELNPPPKPATREFEFSTADFSFKSNPPKPTTAGFEFATGSFCFGSDPPKPEPDSFNFGLDSLSAVKPGQNEDTGRFNFGSRPSPAGNAGHLEARFPKASLPSDLPTITSYQLDIEKLHADGDMCAGPNFIPRFR</sequence>
<name>A0AAJ0H0A9_9PEZI</name>
<evidence type="ECO:0000256" key="1">
    <source>
        <dbReference type="SAM" id="MobiDB-lite"/>
    </source>
</evidence>
<dbReference type="Proteomes" id="UP001273166">
    <property type="component" value="Unassembled WGS sequence"/>
</dbReference>
<protein>
    <submittedName>
        <fullName evidence="2">Uncharacterized protein</fullName>
    </submittedName>
</protein>
<dbReference type="EMBL" id="JAUDZG010000001">
    <property type="protein sequence ID" value="KAK3309402.1"/>
    <property type="molecule type" value="Genomic_DNA"/>
</dbReference>
<feature type="region of interest" description="Disordered" evidence="1">
    <location>
        <begin position="1"/>
        <end position="76"/>
    </location>
</feature>
<feature type="region of interest" description="Disordered" evidence="1">
    <location>
        <begin position="126"/>
        <end position="156"/>
    </location>
</feature>
<gene>
    <name evidence="2" type="ORF">B0T15DRAFT_515394</name>
</gene>
<keyword evidence="3" id="KW-1185">Reference proteome</keyword>
<feature type="compositionally biased region" description="Basic residues" evidence="1">
    <location>
        <begin position="17"/>
        <end position="31"/>
    </location>
</feature>
<evidence type="ECO:0000313" key="3">
    <source>
        <dbReference type="Proteomes" id="UP001273166"/>
    </source>
</evidence>
<reference evidence="2" key="2">
    <citation type="submission" date="2023-06" db="EMBL/GenBank/DDBJ databases">
        <authorList>
            <consortium name="Lawrence Berkeley National Laboratory"/>
            <person name="Mondo S.J."/>
            <person name="Hensen N."/>
            <person name="Bonometti L."/>
            <person name="Westerberg I."/>
            <person name="Brannstrom I.O."/>
            <person name="Guillou S."/>
            <person name="Cros-Aarteil S."/>
            <person name="Calhoun S."/>
            <person name="Haridas S."/>
            <person name="Kuo A."/>
            <person name="Pangilinan J."/>
            <person name="Riley R."/>
            <person name="Labutti K."/>
            <person name="Andreopoulos B."/>
            <person name="Lipzen A."/>
            <person name="Chen C."/>
            <person name="Yanf M."/>
            <person name="Daum C."/>
            <person name="Ng V."/>
            <person name="Clum A."/>
            <person name="Steindorff A."/>
            <person name="Ohm R."/>
            <person name="Martin F."/>
            <person name="Silar P."/>
            <person name="Natvig D."/>
            <person name="Lalanne C."/>
            <person name="Gautier V."/>
            <person name="Ament-Velasquez S.L."/>
            <person name="Kruys A."/>
            <person name="Hutchinson M.I."/>
            <person name="Powell A.J."/>
            <person name="Barry K."/>
            <person name="Miller A.N."/>
            <person name="Grigoriev I.V."/>
            <person name="Debuchy R."/>
            <person name="Gladieux P."/>
            <person name="Thoren M.H."/>
            <person name="Johannesson H."/>
        </authorList>
    </citation>
    <scope>NUCLEOTIDE SEQUENCE</scope>
    <source>
        <strain evidence="2">CBS 333.67</strain>
    </source>
</reference>
<evidence type="ECO:0000313" key="2">
    <source>
        <dbReference type="EMBL" id="KAK3309402.1"/>
    </source>
</evidence>
<dbReference type="GeneID" id="87887017"/>
<accession>A0AAJ0H0A9</accession>
<organism evidence="2 3">
    <name type="scientific">Chaetomium strumarium</name>
    <dbReference type="NCBI Taxonomy" id="1170767"/>
    <lineage>
        <taxon>Eukaryota</taxon>
        <taxon>Fungi</taxon>
        <taxon>Dikarya</taxon>
        <taxon>Ascomycota</taxon>
        <taxon>Pezizomycotina</taxon>
        <taxon>Sordariomycetes</taxon>
        <taxon>Sordariomycetidae</taxon>
        <taxon>Sordariales</taxon>
        <taxon>Chaetomiaceae</taxon>
        <taxon>Chaetomium</taxon>
    </lineage>
</organism>
<proteinExistence type="predicted"/>
<reference evidence="2" key="1">
    <citation type="journal article" date="2023" name="Mol. Phylogenet. Evol.">
        <title>Genome-scale phylogeny and comparative genomics of the fungal order Sordariales.</title>
        <authorList>
            <person name="Hensen N."/>
            <person name="Bonometti L."/>
            <person name="Westerberg I."/>
            <person name="Brannstrom I.O."/>
            <person name="Guillou S."/>
            <person name="Cros-Aarteil S."/>
            <person name="Calhoun S."/>
            <person name="Haridas S."/>
            <person name="Kuo A."/>
            <person name="Mondo S."/>
            <person name="Pangilinan J."/>
            <person name="Riley R."/>
            <person name="LaButti K."/>
            <person name="Andreopoulos B."/>
            <person name="Lipzen A."/>
            <person name="Chen C."/>
            <person name="Yan M."/>
            <person name="Daum C."/>
            <person name="Ng V."/>
            <person name="Clum A."/>
            <person name="Steindorff A."/>
            <person name="Ohm R.A."/>
            <person name="Martin F."/>
            <person name="Silar P."/>
            <person name="Natvig D.O."/>
            <person name="Lalanne C."/>
            <person name="Gautier V."/>
            <person name="Ament-Velasquez S.L."/>
            <person name="Kruys A."/>
            <person name="Hutchinson M.I."/>
            <person name="Powell A.J."/>
            <person name="Barry K."/>
            <person name="Miller A.N."/>
            <person name="Grigoriev I.V."/>
            <person name="Debuchy R."/>
            <person name="Gladieux P."/>
            <person name="Hiltunen Thoren M."/>
            <person name="Johannesson H."/>
        </authorList>
    </citation>
    <scope>NUCLEOTIDE SEQUENCE</scope>
    <source>
        <strain evidence="2">CBS 333.67</strain>
    </source>
</reference>